<dbReference type="InterPro" id="IPR019108">
    <property type="entry name" value="Caa3_assmbl_CtaG-rel"/>
</dbReference>
<evidence type="ECO:0000313" key="7">
    <source>
        <dbReference type="EMBL" id="POZ56309.1"/>
    </source>
</evidence>
<dbReference type="AlphaFoldDB" id="A0A2S5CZQ9"/>
<feature type="transmembrane region" description="Helical" evidence="6">
    <location>
        <begin position="87"/>
        <end position="110"/>
    </location>
</feature>
<dbReference type="Proteomes" id="UP000237319">
    <property type="component" value="Unassembled WGS sequence"/>
</dbReference>
<accession>A0A2S5CZQ9</accession>
<feature type="transmembrane region" description="Helical" evidence="6">
    <location>
        <begin position="163"/>
        <end position="187"/>
    </location>
</feature>
<proteinExistence type="predicted"/>
<comment type="caution">
    <text evidence="7">The sequence shown here is derived from an EMBL/GenBank/DDBJ whole genome shotgun (WGS) entry which is preliminary data.</text>
</comment>
<sequence>MSAKHSNHIAEMNQYSFLHDSVQLFFLLLFSILLIMYISAVVITNRHYKTWPLYRIVCFVLGIILAVIAVVGPLANRAMMDFTAHMVSHLLLGMLAPLLIVMAAPMTLLLRTLSTSLARALTKILKSGPLRILTHPIVAILLNIGGLWLLYTTNLYALMHGNSLLHLVVHLHVFLAGYVFTISVLYVDPVFHRKSFIYRAIILIIALAGHGILSKYIYAHPPEGVPIAQAEIGNMVMYYGGDVIDAMIIFILCLQWYKAVRPRIIEPMPNSKSLENQQIDSV</sequence>
<evidence type="ECO:0000256" key="6">
    <source>
        <dbReference type="SAM" id="Phobius"/>
    </source>
</evidence>
<evidence type="ECO:0000256" key="2">
    <source>
        <dbReference type="ARBA" id="ARBA00022475"/>
    </source>
</evidence>
<keyword evidence="8" id="KW-1185">Reference proteome</keyword>
<gene>
    <name evidence="7" type="ORF">LYSIN_01092</name>
</gene>
<keyword evidence="2" id="KW-1003">Cell membrane</keyword>
<evidence type="ECO:0000256" key="1">
    <source>
        <dbReference type="ARBA" id="ARBA00004651"/>
    </source>
</evidence>
<evidence type="ECO:0000313" key="8">
    <source>
        <dbReference type="Proteomes" id="UP000237319"/>
    </source>
</evidence>
<dbReference type="GO" id="GO:0005886">
    <property type="term" value="C:plasma membrane"/>
    <property type="evidence" value="ECO:0007669"/>
    <property type="project" value="UniProtKB-SubCell"/>
</dbReference>
<evidence type="ECO:0000256" key="4">
    <source>
        <dbReference type="ARBA" id="ARBA00022989"/>
    </source>
</evidence>
<dbReference type="Pfam" id="PF09678">
    <property type="entry name" value="Caa3_CtaG"/>
    <property type="match status" value="1"/>
</dbReference>
<evidence type="ECO:0000256" key="3">
    <source>
        <dbReference type="ARBA" id="ARBA00022692"/>
    </source>
</evidence>
<dbReference type="EMBL" id="PGLV01000001">
    <property type="protein sequence ID" value="POZ56309.1"/>
    <property type="molecule type" value="Genomic_DNA"/>
</dbReference>
<feature type="transmembrane region" description="Helical" evidence="6">
    <location>
        <begin position="238"/>
        <end position="257"/>
    </location>
</feature>
<feature type="transmembrane region" description="Helical" evidence="6">
    <location>
        <begin position="130"/>
        <end position="151"/>
    </location>
</feature>
<organism evidence="7 8">
    <name type="scientific">Lysinibacillus sphaericus</name>
    <name type="common">Bacillus sphaericus</name>
    <dbReference type="NCBI Taxonomy" id="1421"/>
    <lineage>
        <taxon>Bacteria</taxon>
        <taxon>Bacillati</taxon>
        <taxon>Bacillota</taxon>
        <taxon>Bacilli</taxon>
        <taxon>Bacillales</taxon>
        <taxon>Bacillaceae</taxon>
        <taxon>Lysinibacillus</taxon>
    </lineage>
</organism>
<comment type="subcellular location">
    <subcellularLocation>
        <location evidence="1">Cell membrane</location>
        <topology evidence="1">Multi-pass membrane protein</topology>
    </subcellularLocation>
</comment>
<feature type="transmembrane region" description="Helical" evidence="6">
    <location>
        <begin position="56"/>
        <end position="75"/>
    </location>
</feature>
<reference evidence="7 8" key="1">
    <citation type="submission" date="2017-11" db="EMBL/GenBank/DDBJ databases">
        <title>Genome sequence of Lysinibacillus sphaericus, a lignin-degrading bacteria isolated from municipal solid waste soil.</title>
        <authorList>
            <person name="Persinoti G.F."/>
            <person name="Paixao D.A."/>
            <person name="Bugg T.D."/>
            <person name="Squina F.M."/>
        </authorList>
    </citation>
    <scope>NUCLEOTIDE SEQUENCE [LARGE SCALE GENOMIC DNA]</scope>
    <source>
        <strain evidence="7 8">A1</strain>
    </source>
</reference>
<feature type="transmembrane region" description="Helical" evidence="6">
    <location>
        <begin position="22"/>
        <end position="44"/>
    </location>
</feature>
<protein>
    <recommendedName>
        <fullName evidence="9">Cytochrome c oxidase assembly protein</fullName>
    </recommendedName>
</protein>
<keyword evidence="3 6" id="KW-0812">Transmembrane</keyword>
<evidence type="ECO:0008006" key="9">
    <source>
        <dbReference type="Google" id="ProtNLM"/>
    </source>
</evidence>
<evidence type="ECO:0000256" key="5">
    <source>
        <dbReference type="ARBA" id="ARBA00023136"/>
    </source>
</evidence>
<keyword evidence="4 6" id="KW-1133">Transmembrane helix</keyword>
<keyword evidence="5 6" id="KW-0472">Membrane</keyword>
<feature type="transmembrane region" description="Helical" evidence="6">
    <location>
        <begin position="196"/>
        <end position="218"/>
    </location>
</feature>
<name>A0A2S5CZQ9_LYSSH</name>